<dbReference type="InterPro" id="IPR032687">
    <property type="entry name" value="AraC-type_N"/>
</dbReference>
<evidence type="ECO:0000313" key="6">
    <source>
        <dbReference type="Proteomes" id="UP000269265"/>
    </source>
</evidence>
<sequence length="338" mass="37317">MGKPRFRRVVPATYVQLLYEYLGAQGHDPQGVLGHAWPTPDPHGLGGVDVELWGGMLEAARSHLQDPLIAIHMAQTVQTRHLGVLGAVLLACDNLGQAMERFEHYQRLIFDVVQMSSQPVPGGVALRWDVHDYTPGPLVNEAGFAVMTQVARMLAQGPASPRAVSFLHAGPADIRPYEDHFGCAVLFAQPEATVTFDAALLALPLKTRDPGLIALLAKHADEQLGKLPQEDGFVEAVRREIARLITLGEPHIDHVAAKLHCPTRSLQRKLSAAGTHYRQELNLVRHELARSYLRDPRLKVVDVALLVGYSEHSAFTRAYKEWTGKSPQDERDAYLKQG</sequence>
<evidence type="ECO:0000256" key="2">
    <source>
        <dbReference type="ARBA" id="ARBA00023125"/>
    </source>
</evidence>
<dbReference type="Pfam" id="PF12625">
    <property type="entry name" value="Arabinose_bd"/>
    <property type="match status" value="1"/>
</dbReference>
<dbReference type="GO" id="GO:0000976">
    <property type="term" value="F:transcription cis-regulatory region binding"/>
    <property type="evidence" value="ECO:0007669"/>
    <property type="project" value="TreeGrafter"/>
</dbReference>
<dbReference type="SMART" id="SM00342">
    <property type="entry name" value="HTH_ARAC"/>
    <property type="match status" value="1"/>
</dbReference>
<evidence type="ECO:0000313" key="5">
    <source>
        <dbReference type="EMBL" id="RRS06412.1"/>
    </source>
</evidence>
<dbReference type="Proteomes" id="UP000269265">
    <property type="component" value="Unassembled WGS sequence"/>
</dbReference>
<evidence type="ECO:0000256" key="3">
    <source>
        <dbReference type="ARBA" id="ARBA00023163"/>
    </source>
</evidence>
<name>A0A426VHM3_9BURK</name>
<dbReference type="SUPFAM" id="SSF46689">
    <property type="entry name" value="Homeodomain-like"/>
    <property type="match status" value="1"/>
</dbReference>
<reference evidence="5 6" key="1">
    <citation type="submission" date="2018-12" db="EMBL/GenBank/DDBJ databases">
        <title>The whole draft genome of Aquabacterium sp. SJQ9.</title>
        <authorList>
            <person name="Sun L."/>
            <person name="Gao X."/>
            <person name="Chen W."/>
            <person name="Huang K."/>
        </authorList>
    </citation>
    <scope>NUCLEOTIDE SEQUENCE [LARGE SCALE GENOMIC DNA]</scope>
    <source>
        <strain evidence="5 6">SJQ9</strain>
    </source>
</reference>
<feature type="domain" description="HTH araC/xylS-type" evidence="4">
    <location>
        <begin position="231"/>
        <end position="333"/>
    </location>
</feature>
<accession>A0A426VHM3</accession>
<organism evidence="5 6">
    <name type="scientific">Aquabacterium soli</name>
    <dbReference type="NCBI Taxonomy" id="2493092"/>
    <lineage>
        <taxon>Bacteria</taxon>
        <taxon>Pseudomonadati</taxon>
        <taxon>Pseudomonadota</taxon>
        <taxon>Betaproteobacteria</taxon>
        <taxon>Burkholderiales</taxon>
        <taxon>Aquabacterium</taxon>
    </lineage>
</organism>
<dbReference type="PANTHER" id="PTHR47894:SF1">
    <property type="entry name" value="HTH-TYPE TRANSCRIPTIONAL REGULATOR VQSM"/>
    <property type="match status" value="1"/>
</dbReference>
<keyword evidence="1" id="KW-0805">Transcription regulation</keyword>
<dbReference type="Gene3D" id="1.10.10.60">
    <property type="entry name" value="Homeodomain-like"/>
    <property type="match status" value="1"/>
</dbReference>
<dbReference type="GO" id="GO:0003700">
    <property type="term" value="F:DNA-binding transcription factor activity"/>
    <property type="evidence" value="ECO:0007669"/>
    <property type="project" value="InterPro"/>
</dbReference>
<keyword evidence="3" id="KW-0804">Transcription</keyword>
<evidence type="ECO:0000256" key="1">
    <source>
        <dbReference type="ARBA" id="ARBA00023015"/>
    </source>
</evidence>
<dbReference type="Pfam" id="PF12833">
    <property type="entry name" value="HTH_18"/>
    <property type="match status" value="1"/>
</dbReference>
<dbReference type="GO" id="GO:0005829">
    <property type="term" value="C:cytosol"/>
    <property type="evidence" value="ECO:0007669"/>
    <property type="project" value="TreeGrafter"/>
</dbReference>
<dbReference type="InterPro" id="IPR009057">
    <property type="entry name" value="Homeodomain-like_sf"/>
</dbReference>
<gene>
    <name evidence="5" type="ORF">EIP75_00070</name>
</gene>
<proteinExistence type="predicted"/>
<keyword evidence="6" id="KW-1185">Reference proteome</keyword>
<dbReference type="EMBL" id="RSED01000001">
    <property type="protein sequence ID" value="RRS06412.1"/>
    <property type="molecule type" value="Genomic_DNA"/>
</dbReference>
<keyword evidence="2" id="KW-0238">DNA-binding</keyword>
<dbReference type="PANTHER" id="PTHR47894">
    <property type="entry name" value="HTH-TYPE TRANSCRIPTIONAL REGULATOR GADX"/>
    <property type="match status" value="1"/>
</dbReference>
<evidence type="ECO:0000259" key="4">
    <source>
        <dbReference type="PROSITE" id="PS01124"/>
    </source>
</evidence>
<dbReference type="OrthoDB" id="8584243at2"/>
<protein>
    <submittedName>
        <fullName evidence="5">AraC family transcriptional regulator</fullName>
    </submittedName>
</protein>
<comment type="caution">
    <text evidence="5">The sequence shown here is derived from an EMBL/GenBank/DDBJ whole genome shotgun (WGS) entry which is preliminary data.</text>
</comment>
<dbReference type="PROSITE" id="PS01124">
    <property type="entry name" value="HTH_ARAC_FAMILY_2"/>
    <property type="match status" value="1"/>
</dbReference>
<dbReference type="InterPro" id="IPR018060">
    <property type="entry name" value="HTH_AraC"/>
</dbReference>
<dbReference type="AlphaFoldDB" id="A0A426VHM3"/>